<keyword evidence="10" id="KW-0539">Nucleus</keyword>
<dbReference type="InterPro" id="IPR036187">
    <property type="entry name" value="DNA_mismatch_repair_MutS_sf"/>
</dbReference>
<feature type="coiled-coil region" evidence="12">
    <location>
        <begin position="672"/>
        <end position="699"/>
    </location>
</feature>
<evidence type="ECO:0000256" key="8">
    <source>
        <dbReference type="ARBA" id="ARBA00023125"/>
    </source>
</evidence>
<dbReference type="Pfam" id="PF00488">
    <property type="entry name" value="MutS_V"/>
    <property type="match status" value="1"/>
</dbReference>
<evidence type="ECO:0000256" key="2">
    <source>
        <dbReference type="ARBA" id="ARBA00007094"/>
    </source>
</evidence>
<evidence type="ECO:0000256" key="13">
    <source>
        <dbReference type="SAM" id="MobiDB-lite"/>
    </source>
</evidence>
<dbReference type="InterPro" id="IPR016151">
    <property type="entry name" value="DNA_mismatch_repair_MutS_N"/>
</dbReference>
<dbReference type="InterPro" id="IPR007696">
    <property type="entry name" value="DNA_mismatch_repair_MutS_core"/>
</dbReference>
<dbReference type="Pfam" id="PF01624">
    <property type="entry name" value="MutS_I"/>
    <property type="match status" value="1"/>
</dbReference>
<name>A0A9P6WDA3_MAUEX</name>
<evidence type="ECO:0000313" key="15">
    <source>
        <dbReference type="EMBL" id="KAG0669957.1"/>
    </source>
</evidence>
<comment type="subcellular location">
    <subcellularLocation>
        <location evidence="1">Nucleus</location>
    </subcellularLocation>
</comment>
<dbReference type="Gene3D" id="3.40.1170.10">
    <property type="entry name" value="DNA repair protein MutS, domain I"/>
    <property type="match status" value="1"/>
</dbReference>
<dbReference type="GO" id="GO:0005524">
    <property type="term" value="F:ATP binding"/>
    <property type="evidence" value="ECO:0007669"/>
    <property type="project" value="UniProtKB-UniRule"/>
</dbReference>
<dbReference type="InterPro" id="IPR007695">
    <property type="entry name" value="DNA_mismatch_repair_MutS-lik_N"/>
</dbReference>
<evidence type="ECO:0000256" key="9">
    <source>
        <dbReference type="ARBA" id="ARBA00023204"/>
    </source>
</evidence>
<evidence type="ECO:0000256" key="1">
    <source>
        <dbReference type="ARBA" id="ARBA00004123"/>
    </source>
</evidence>
<proteinExistence type="inferred from homology"/>
<dbReference type="GO" id="GO:0140664">
    <property type="term" value="F:ATP-dependent DNA damage sensor activity"/>
    <property type="evidence" value="ECO:0007669"/>
    <property type="project" value="InterPro"/>
</dbReference>
<keyword evidence="9" id="KW-0234">DNA repair</keyword>
<feature type="region of interest" description="Disordered" evidence="13">
    <location>
        <begin position="153"/>
        <end position="178"/>
    </location>
</feature>
<accession>A0A9P6WDA3</accession>
<reference evidence="15 16" key="1">
    <citation type="submission" date="2020-11" db="EMBL/GenBank/DDBJ databases">
        <title>Kefir isolates.</title>
        <authorList>
            <person name="Marcisauskas S."/>
            <person name="Kim Y."/>
            <person name="Blasche S."/>
        </authorList>
    </citation>
    <scope>NUCLEOTIDE SEQUENCE [LARGE SCALE GENOMIC DNA]</scope>
    <source>
        <strain evidence="15 16">OG2</strain>
    </source>
</reference>
<dbReference type="InterPro" id="IPR007861">
    <property type="entry name" value="DNA_mismatch_repair_MutS_clamp"/>
</dbReference>
<evidence type="ECO:0000256" key="7">
    <source>
        <dbReference type="ARBA" id="ARBA00022840"/>
    </source>
</evidence>
<organism evidence="15 16">
    <name type="scientific">Maudiozyma exigua</name>
    <name type="common">Yeast</name>
    <name type="synonym">Kazachstania exigua</name>
    <dbReference type="NCBI Taxonomy" id="34358"/>
    <lineage>
        <taxon>Eukaryota</taxon>
        <taxon>Fungi</taxon>
        <taxon>Dikarya</taxon>
        <taxon>Ascomycota</taxon>
        <taxon>Saccharomycotina</taxon>
        <taxon>Saccharomycetes</taxon>
        <taxon>Saccharomycetales</taxon>
        <taxon>Saccharomycetaceae</taxon>
        <taxon>Maudiozyma</taxon>
    </lineage>
</organism>
<dbReference type="Pfam" id="PF05192">
    <property type="entry name" value="MutS_III"/>
    <property type="match status" value="1"/>
</dbReference>
<keyword evidence="5" id="KW-0547">Nucleotide-binding</keyword>
<evidence type="ECO:0000256" key="12">
    <source>
        <dbReference type="SAM" id="Coils"/>
    </source>
</evidence>
<sequence length="1093" mass="124664">MSKQATISRFFKSAKREQNTEVSASKDEDPMAGTSQDNSILLDDSSDDDRLDASAYQQPIKNTEVSDIEDIIETNSIEVGSDHVIKIPEGLDTCETGTVLGDTMSNDPSKWKYLRSNKSDEITSVTQDLEKSNIFDRKLGSIMKKRAPGIKGSLIEDSDEEQSDEDDSKKITKRRKISGPMKLTPLDQQIKDLKLKNMDKILVVRVGYKYKCFAQDAVIASKILHIKLIPGKLTFEESHGQDSHFKKFAYCSFPDVRLDVNLQRLLFHNLIVSVVEQSETAAIKKNTSNKNNVFERKISNTFSKATYGVNHSTTHNDKNREILGSSKSIWALTIEKVNDVIMKYFMYSINLNSGEIVIDQFTENKNSIDKLSTRCDYLQPTECVIISDVEPSPAVTSLLKNIECLITYQTKESAFTNRDIDEEELQQLKVTMKEVIERLNITKDYIPHSYPLYKYLKSYSNENSLLIASNYHLFLSKVHMILDHNALESLNIFCNDGKKGSLFWILDHTRTAFGSRQLLNWILKPLVKEEDIKLRLDATDCMLQVIGEQFFDHLNTILTKTPDLINTLNRISYGSTSRKEVYFFLKQMVVIGNHIQMHKSYINENIISENSKIHQLSSLITNIFSDISDYISNDSIPKLLSMINIDAALDRDKNKQTTEFFNLNNYDHPDDILRIQRNIEGIKNELKDELKKIKKILSRPYLEYKNESEYLIEIRNTQIKKIPDDWVKVNNTKVVSRFTTPETVKLVQKLNYQKELLLEECNKEYKNFLKKINSEYVGIKKVIQNLADYDCIVSLAATSCNSGYCRPIITSSDEFEVQYVDIRGGRNPVIESLDITYVPNDVTMAQNDGRINIITGPNMGGKSSYIRQVALLIVMAQIGSYVPAISMKFSLFDNILTRIGAQDSILEGKSTFKMEMEDVLRCIAHSSSKSLLLLDEVGRGTGTIDGKAISYALLEYFSQLSENCPLILFTTHFPELGATIHSSLVKNYYMDFVEEYKKGESWPSVVFLYTLKPGISNDSYGLNVARLANIESNIISKAHTKSSELKKFEETFLKPLNLIRVIRDANRSCKTNTDNEESSFKDRFLNLLETDDL</sequence>
<protein>
    <recommendedName>
        <fullName evidence="3">DNA mismatch repair protein MSH3</fullName>
    </recommendedName>
    <alternativeName>
        <fullName evidence="4">DNA mismatch repair protein msh3</fullName>
    </alternativeName>
    <alternativeName>
        <fullName evidence="11">MutS protein homolog 3</fullName>
    </alternativeName>
</protein>
<dbReference type="PROSITE" id="PS00486">
    <property type="entry name" value="DNA_MISMATCH_REPAIR_2"/>
    <property type="match status" value="1"/>
</dbReference>
<keyword evidence="6" id="KW-0227">DNA damage</keyword>
<dbReference type="PANTHER" id="PTHR11361">
    <property type="entry name" value="DNA MISMATCH REPAIR PROTEIN MUTS FAMILY MEMBER"/>
    <property type="match status" value="1"/>
</dbReference>
<evidence type="ECO:0000256" key="10">
    <source>
        <dbReference type="ARBA" id="ARBA00023242"/>
    </source>
</evidence>
<dbReference type="SUPFAM" id="SSF48334">
    <property type="entry name" value="DNA repair protein MutS, domain III"/>
    <property type="match status" value="1"/>
</dbReference>
<evidence type="ECO:0000256" key="11">
    <source>
        <dbReference type="ARBA" id="ARBA00029792"/>
    </source>
</evidence>
<feature type="compositionally biased region" description="Basic and acidic residues" evidence="13">
    <location>
        <begin position="14"/>
        <end position="29"/>
    </location>
</feature>
<dbReference type="InterPro" id="IPR027417">
    <property type="entry name" value="P-loop_NTPase"/>
</dbReference>
<evidence type="ECO:0000256" key="5">
    <source>
        <dbReference type="ARBA" id="ARBA00022741"/>
    </source>
</evidence>
<dbReference type="Proteomes" id="UP000750334">
    <property type="component" value="Unassembled WGS sequence"/>
</dbReference>
<keyword evidence="8" id="KW-0238">DNA-binding</keyword>
<dbReference type="AlphaFoldDB" id="A0A9P6WDA3"/>
<dbReference type="GO" id="GO:0030983">
    <property type="term" value="F:mismatched DNA binding"/>
    <property type="evidence" value="ECO:0007669"/>
    <property type="project" value="UniProtKB-UniRule"/>
</dbReference>
<dbReference type="Gene3D" id="3.40.50.300">
    <property type="entry name" value="P-loop containing nucleotide triphosphate hydrolases"/>
    <property type="match status" value="1"/>
</dbReference>
<evidence type="ECO:0000313" key="16">
    <source>
        <dbReference type="Proteomes" id="UP000750334"/>
    </source>
</evidence>
<dbReference type="PANTHER" id="PTHR11361:SF122">
    <property type="entry name" value="DNA MISMATCH REPAIR PROTEIN MSH3"/>
    <property type="match status" value="1"/>
</dbReference>
<dbReference type="GO" id="GO:0005634">
    <property type="term" value="C:nucleus"/>
    <property type="evidence" value="ECO:0007669"/>
    <property type="project" value="UniProtKB-SubCell"/>
</dbReference>
<feature type="domain" description="DNA mismatch repair proteins mutS family" evidence="14">
    <location>
        <begin position="930"/>
        <end position="946"/>
    </location>
</feature>
<dbReference type="EMBL" id="PUHR01000030">
    <property type="protein sequence ID" value="KAG0669957.1"/>
    <property type="molecule type" value="Genomic_DNA"/>
</dbReference>
<dbReference type="GO" id="GO:0006298">
    <property type="term" value="P:mismatch repair"/>
    <property type="evidence" value="ECO:0007669"/>
    <property type="project" value="InterPro"/>
</dbReference>
<comment type="caution">
    <text evidence="15">The sequence shown here is derived from an EMBL/GenBank/DDBJ whole genome shotgun (WGS) entry which is preliminary data.</text>
</comment>
<keyword evidence="16" id="KW-1185">Reference proteome</keyword>
<dbReference type="InterPro" id="IPR045076">
    <property type="entry name" value="MutS"/>
</dbReference>
<dbReference type="SUPFAM" id="SSF52540">
    <property type="entry name" value="P-loop containing nucleoside triphosphate hydrolases"/>
    <property type="match status" value="1"/>
</dbReference>
<comment type="similarity">
    <text evidence="2">Belongs to the DNA mismatch repair MutS family. MSH3 subfamily.</text>
</comment>
<dbReference type="Pfam" id="PF05190">
    <property type="entry name" value="MutS_IV"/>
    <property type="match status" value="1"/>
</dbReference>
<dbReference type="OrthoDB" id="121051at2759"/>
<dbReference type="SUPFAM" id="SSF55271">
    <property type="entry name" value="DNA repair protein MutS, domain I"/>
    <property type="match status" value="1"/>
</dbReference>
<dbReference type="GO" id="GO:0006312">
    <property type="term" value="P:mitotic recombination"/>
    <property type="evidence" value="ECO:0007669"/>
    <property type="project" value="TreeGrafter"/>
</dbReference>
<dbReference type="Gene3D" id="1.10.1420.10">
    <property type="match status" value="2"/>
</dbReference>
<evidence type="ECO:0000256" key="3">
    <source>
        <dbReference type="ARBA" id="ARBA00019000"/>
    </source>
</evidence>
<keyword evidence="7" id="KW-0067">ATP-binding</keyword>
<feature type="compositionally biased region" description="Acidic residues" evidence="13">
    <location>
        <begin position="156"/>
        <end position="166"/>
    </location>
</feature>
<dbReference type="InterPro" id="IPR000432">
    <property type="entry name" value="DNA_mismatch_repair_MutS_C"/>
</dbReference>
<dbReference type="SMART" id="SM00533">
    <property type="entry name" value="MUTSd"/>
    <property type="match status" value="1"/>
</dbReference>
<keyword evidence="12" id="KW-0175">Coiled coil</keyword>
<evidence type="ECO:0000259" key="14">
    <source>
        <dbReference type="PROSITE" id="PS00486"/>
    </source>
</evidence>
<evidence type="ECO:0000256" key="6">
    <source>
        <dbReference type="ARBA" id="ARBA00022763"/>
    </source>
</evidence>
<evidence type="ECO:0000256" key="4">
    <source>
        <dbReference type="ARBA" id="ARBA00022151"/>
    </source>
</evidence>
<gene>
    <name evidence="15" type="primary">MSH3</name>
    <name evidence="15" type="ORF">C6P45_003121</name>
</gene>
<dbReference type="SMART" id="SM00534">
    <property type="entry name" value="MUTSac"/>
    <property type="match status" value="1"/>
</dbReference>
<feature type="region of interest" description="Disordered" evidence="13">
    <location>
        <begin position="1"/>
        <end position="58"/>
    </location>
</feature>